<gene>
    <name evidence="1" type="ORF">MCOR_39910</name>
</gene>
<dbReference type="AlphaFoldDB" id="A0A6J8DE92"/>
<evidence type="ECO:0000313" key="2">
    <source>
        <dbReference type="Proteomes" id="UP000507470"/>
    </source>
</evidence>
<dbReference type="Proteomes" id="UP000507470">
    <property type="component" value="Unassembled WGS sequence"/>
</dbReference>
<protein>
    <recommendedName>
        <fullName evidence="3">Reverse transcriptase domain-containing protein</fullName>
    </recommendedName>
</protein>
<name>A0A6J8DE92_MYTCO</name>
<proteinExistence type="predicted"/>
<organism evidence="1 2">
    <name type="scientific">Mytilus coruscus</name>
    <name type="common">Sea mussel</name>
    <dbReference type="NCBI Taxonomy" id="42192"/>
    <lineage>
        <taxon>Eukaryota</taxon>
        <taxon>Metazoa</taxon>
        <taxon>Spiralia</taxon>
        <taxon>Lophotrochozoa</taxon>
        <taxon>Mollusca</taxon>
        <taxon>Bivalvia</taxon>
        <taxon>Autobranchia</taxon>
        <taxon>Pteriomorphia</taxon>
        <taxon>Mytilida</taxon>
        <taxon>Mytiloidea</taxon>
        <taxon>Mytilidae</taxon>
        <taxon>Mytilinae</taxon>
        <taxon>Mytilus</taxon>
    </lineage>
</organism>
<accession>A0A6J8DE92</accession>
<dbReference type="EMBL" id="CACVKT020007204">
    <property type="protein sequence ID" value="CAC5406325.1"/>
    <property type="molecule type" value="Genomic_DNA"/>
</dbReference>
<reference evidence="1 2" key="1">
    <citation type="submission" date="2020-06" db="EMBL/GenBank/DDBJ databases">
        <authorList>
            <person name="Li R."/>
            <person name="Bekaert M."/>
        </authorList>
    </citation>
    <scope>NUCLEOTIDE SEQUENCE [LARGE SCALE GENOMIC DNA]</scope>
    <source>
        <strain evidence="2">wild</strain>
    </source>
</reference>
<evidence type="ECO:0000313" key="1">
    <source>
        <dbReference type="EMBL" id="CAC5406325.1"/>
    </source>
</evidence>
<sequence>MEWALNVNINKTKILHLTKASLARSDYGFKLDETPLDCTPQYRYLGFTMGDTLNYSIGVKELLTAESRALGSLVSRFFTLDGMDYDKYTRLFDCTVTSFTDYASGVWDTKPFDGLDKLQQRAIRSFLGVGKSTSNPSITGEIGRILSADRGRCQIVKH</sequence>
<dbReference type="OrthoDB" id="418748at2759"/>
<keyword evidence="2" id="KW-1185">Reference proteome</keyword>
<evidence type="ECO:0008006" key="3">
    <source>
        <dbReference type="Google" id="ProtNLM"/>
    </source>
</evidence>